<proteinExistence type="predicted"/>
<dbReference type="EMBL" id="CP010029">
    <property type="protein sequence ID" value="ANI31911.1"/>
    <property type="molecule type" value="Genomic_DNA"/>
</dbReference>
<evidence type="ECO:0000313" key="2">
    <source>
        <dbReference type="Proteomes" id="UP000266744"/>
    </source>
</evidence>
<sequence length="77" mass="8993">MKQFPFDQRYEIENASGEREYFIEGDVYIRLLEGSPVYRIDGYEVYTHGDNGELVGFLEGERITRLDGEELLVILTQ</sequence>
<dbReference type="Proteomes" id="UP000266744">
    <property type="component" value="Chromosome"/>
</dbReference>
<evidence type="ECO:0000313" key="1">
    <source>
        <dbReference type="EMBL" id="ANI31911.1"/>
    </source>
</evidence>
<organism evidence="1 2">
    <name type="scientific">Yersinia entomophaga</name>
    <dbReference type="NCBI Taxonomy" id="935293"/>
    <lineage>
        <taxon>Bacteria</taxon>
        <taxon>Pseudomonadati</taxon>
        <taxon>Pseudomonadota</taxon>
        <taxon>Gammaproteobacteria</taxon>
        <taxon>Enterobacterales</taxon>
        <taxon>Yersiniaceae</taxon>
        <taxon>Yersinia</taxon>
    </lineage>
</organism>
<name>A0ABN4Q2V8_YERET</name>
<protein>
    <submittedName>
        <fullName evidence="1">Uncharacterized protein</fullName>
    </submittedName>
</protein>
<gene>
    <name evidence="1" type="ORF">PL78_19050</name>
</gene>
<accession>A0ABN4Q2V8</accession>
<keyword evidence="2" id="KW-1185">Reference proteome</keyword>
<reference evidence="2" key="1">
    <citation type="journal article" date="2016" name="Toxins">
        <title>The Draft Genome Sequence of the Yersinia entomophaga Entomopathogenic Type Strain MH96T.</title>
        <authorList>
            <person name="Hurst M.R."/>
            <person name="Beattie A."/>
            <person name="Altermann E."/>
            <person name="Moraga R.M."/>
            <person name="Harper L.A."/>
            <person name="Calder J."/>
            <person name="Laugraud A."/>
        </authorList>
    </citation>
    <scope>NUCLEOTIDE SEQUENCE [LARGE SCALE GENOMIC DNA]</scope>
    <source>
        <strain evidence="2">MH96</strain>
    </source>
</reference>
<dbReference type="RefSeq" id="WP_064518105.1">
    <property type="nucleotide sequence ID" value="NZ_CBCSBH010000088.1"/>
</dbReference>